<dbReference type="STRING" id="857340.A0A086TBK5"/>
<feature type="region of interest" description="Disordered" evidence="1">
    <location>
        <begin position="461"/>
        <end position="540"/>
    </location>
</feature>
<proteinExistence type="predicted"/>
<dbReference type="AlphaFoldDB" id="A0A086TBK5"/>
<organism evidence="2 3">
    <name type="scientific">Hapsidospora chrysogenum (strain ATCC 11550 / CBS 779.69 / DSM 880 / IAM 14645 / JCM 23072 / IMI 49137)</name>
    <name type="common">Acremonium chrysogenum</name>
    <dbReference type="NCBI Taxonomy" id="857340"/>
    <lineage>
        <taxon>Eukaryota</taxon>
        <taxon>Fungi</taxon>
        <taxon>Dikarya</taxon>
        <taxon>Ascomycota</taxon>
        <taxon>Pezizomycotina</taxon>
        <taxon>Sordariomycetes</taxon>
        <taxon>Hypocreomycetidae</taxon>
        <taxon>Hypocreales</taxon>
        <taxon>Bionectriaceae</taxon>
        <taxon>Hapsidospora</taxon>
    </lineage>
</organism>
<dbReference type="HOGENOM" id="CLU_504281_0_0_1"/>
<dbReference type="OrthoDB" id="4819569at2759"/>
<dbReference type="EMBL" id="JPKY01000016">
    <property type="protein sequence ID" value="KFH46737.1"/>
    <property type="molecule type" value="Genomic_DNA"/>
</dbReference>
<evidence type="ECO:0000256" key="1">
    <source>
        <dbReference type="SAM" id="MobiDB-lite"/>
    </source>
</evidence>
<accession>A0A086TBK5</accession>
<comment type="caution">
    <text evidence="2">The sequence shown here is derived from an EMBL/GenBank/DDBJ whole genome shotgun (WGS) entry which is preliminary data.</text>
</comment>
<evidence type="ECO:0000313" key="3">
    <source>
        <dbReference type="Proteomes" id="UP000029964"/>
    </source>
</evidence>
<feature type="compositionally biased region" description="Basic and acidic residues" evidence="1">
    <location>
        <begin position="477"/>
        <end position="513"/>
    </location>
</feature>
<protein>
    <submittedName>
        <fullName evidence="2">Uncharacterized protein</fullName>
    </submittedName>
</protein>
<gene>
    <name evidence="2" type="ORF">ACRE_024710</name>
</gene>
<name>A0A086TBK5_HAPC1</name>
<feature type="region of interest" description="Disordered" evidence="1">
    <location>
        <begin position="145"/>
        <end position="210"/>
    </location>
</feature>
<keyword evidence="3" id="KW-1185">Reference proteome</keyword>
<reference evidence="3" key="1">
    <citation type="journal article" date="2014" name="Genome Announc.">
        <title>Genome sequence and annotation of Acremonium chrysogenum, producer of the beta-lactam antibiotic cephalosporin C.</title>
        <authorList>
            <person name="Terfehr D."/>
            <person name="Dahlmann T.A."/>
            <person name="Specht T."/>
            <person name="Zadra I."/>
            <person name="Kuernsteiner H."/>
            <person name="Kueck U."/>
        </authorList>
    </citation>
    <scope>NUCLEOTIDE SEQUENCE [LARGE SCALE GENOMIC DNA]</scope>
    <source>
        <strain evidence="3">ATCC 11550 / CBS 779.69 / DSM 880 / IAM 14645 / JCM 23072 / IMI 49137</strain>
    </source>
</reference>
<evidence type="ECO:0000313" key="2">
    <source>
        <dbReference type="EMBL" id="KFH46737.1"/>
    </source>
</evidence>
<sequence>MNPYLTSPLYFDPRVFPRTGHGQPRARKHRKCEANGTNCNNRPISDVIRGELVRSLYCEYHHCRMVEDGRMCRVAKPPRNERYCNEHLRCTAVDRGLRCGQRVKDEDPNRYAFCAELREPNRPSLEKKKLGHMDETIYAHRTAARVSAQDSERNPHPSAPPTAVESQGAARRRPIRVAPSPVRTAVRTPASTRNALHASRTTADSRAMGRDSANVIDDAASPGGALAPFCEAHCCDAGNCERERPTDGGKYCLEHRCVERDCRKARSGGLFCKEHKCLSRNCQQVRTVTSGYCVYHGCVSEGCDMEAGPDRYCSTHQRGLDGHRTCGRRAAEGTSFCEDHLCVNRQCPEPRLGFSSHCHRHKCSEPDCPRPRGVVVLAAASAAATFRGEPVARLASTLPDEYLSTPYCEMHTCGRPGCRDQVAGLDSRYCIDHTPCRAQGYGRPVDLGGVDEKYYWGPRTNEREREGLRQPGRQRGRQPDREWQEWPDRGRQNSDSLESDRLDRERDLGWDARRRSHFRRPGVDGRHVEEDPWRAFGLRP</sequence>
<feature type="compositionally biased region" description="Basic and acidic residues" evidence="1">
    <location>
        <begin position="521"/>
        <end position="533"/>
    </location>
</feature>
<feature type="compositionally biased region" description="Polar residues" evidence="1">
    <location>
        <begin position="189"/>
        <end position="204"/>
    </location>
</feature>
<dbReference type="Proteomes" id="UP000029964">
    <property type="component" value="Unassembled WGS sequence"/>
</dbReference>